<dbReference type="Pfam" id="PF04087">
    <property type="entry name" value="DUF389"/>
    <property type="match status" value="1"/>
</dbReference>
<comment type="caution">
    <text evidence="2">The sequence shown here is derived from an EMBL/GenBank/DDBJ whole genome shotgun (WGS) entry which is preliminary data.</text>
</comment>
<proteinExistence type="predicted"/>
<gene>
    <name evidence="2" type="ORF">C7959_11755</name>
</gene>
<dbReference type="InterPro" id="IPR005240">
    <property type="entry name" value="DUF389"/>
</dbReference>
<feature type="transmembrane region" description="Helical" evidence="1">
    <location>
        <begin position="305"/>
        <end position="324"/>
    </location>
</feature>
<dbReference type="RefSeq" id="WP_134117261.1">
    <property type="nucleotide sequence ID" value="NZ_SOEG01000017.1"/>
</dbReference>
<evidence type="ECO:0000313" key="2">
    <source>
        <dbReference type="EMBL" id="TDX50974.1"/>
    </source>
</evidence>
<organism evidence="2 3">
    <name type="scientific">Orenia marismortui</name>
    <dbReference type="NCBI Taxonomy" id="46469"/>
    <lineage>
        <taxon>Bacteria</taxon>
        <taxon>Bacillati</taxon>
        <taxon>Bacillota</taxon>
        <taxon>Clostridia</taxon>
        <taxon>Halanaerobiales</taxon>
        <taxon>Halobacteroidaceae</taxon>
        <taxon>Orenia</taxon>
    </lineage>
</organism>
<evidence type="ECO:0000313" key="3">
    <source>
        <dbReference type="Proteomes" id="UP000295832"/>
    </source>
</evidence>
<keyword evidence="1" id="KW-0812">Transmembrane</keyword>
<reference evidence="2 3" key="1">
    <citation type="submission" date="2019-03" db="EMBL/GenBank/DDBJ databases">
        <title>Subsurface microbial communities from deep shales in Ohio and West Virginia, USA.</title>
        <authorList>
            <person name="Wrighton K."/>
        </authorList>
    </citation>
    <scope>NUCLEOTIDE SEQUENCE [LARGE SCALE GENOMIC DNA]</scope>
    <source>
        <strain evidence="2 3">MSL 6dP</strain>
    </source>
</reference>
<feature type="transmembrane region" description="Helical" evidence="1">
    <location>
        <begin position="260"/>
        <end position="284"/>
    </location>
</feature>
<protein>
    <submittedName>
        <fullName evidence="2">Putative hydrophobic protein (TIGR00341 family)</fullName>
    </submittedName>
</protein>
<keyword evidence="3" id="KW-1185">Reference proteome</keyword>
<dbReference type="NCBIfam" id="TIGR00341">
    <property type="entry name" value="TIGR00341 family protein"/>
    <property type="match status" value="1"/>
</dbReference>
<feature type="transmembrane region" description="Helical" evidence="1">
    <location>
        <begin position="232"/>
        <end position="254"/>
    </location>
</feature>
<keyword evidence="1" id="KW-0472">Membrane</keyword>
<dbReference type="PANTHER" id="PTHR20992">
    <property type="entry name" value="AT15442P-RELATED"/>
    <property type="match status" value="1"/>
</dbReference>
<name>A0A4R8GXU4_9FIRM</name>
<feature type="transmembrane region" description="Helical" evidence="1">
    <location>
        <begin position="113"/>
        <end position="130"/>
    </location>
</feature>
<sequence length="411" mass="45210">MQVVHATFASGEGKDAVDLLKNLGVEIEDYKLIESETGDLLIINLLYHNVDILIDKLKDRFDFTNNVHRSLIIFTPDTIIPSNKEKTKKEDYRATRETIVTYAKENSEMSSQLVFLAVVAAIIATLGLILDNTPVIVGAMIIAPVFGPIATMAIGIVLGDLKLLVKGIIVELAIMGIAISIGAIFALIIPNVSMTHALQVRMLPTLPDLLVALAAGGAGAYALITHVKSQQLVGVVIAAALIPVMATIGVGISLANVDMIIGAVLLLFGNLFALLLAIIIVFYVKGLKPQWWYESTANKLIKKSLIILTLSVIILTLPLSVITYNQMIKEEPEDVVRKIYREHFGDELESRLFSINVKDKEVDLIIYTPIDTDKHYFQLLANKIKEKLGEDYKVIFEIIPTQRLETPLQSS</sequence>
<accession>A0A4R8GXU4</accession>
<feature type="transmembrane region" description="Helical" evidence="1">
    <location>
        <begin position="168"/>
        <end position="189"/>
    </location>
</feature>
<feature type="transmembrane region" description="Helical" evidence="1">
    <location>
        <begin position="136"/>
        <end position="161"/>
    </location>
</feature>
<evidence type="ECO:0000256" key="1">
    <source>
        <dbReference type="SAM" id="Phobius"/>
    </source>
</evidence>
<feature type="transmembrane region" description="Helical" evidence="1">
    <location>
        <begin position="209"/>
        <end position="225"/>
    </location>
</feature>
<dbReference type="EMBL" id="SOEG01000017">
    <property type="protein sequence ID" value="TDX50974.1"/>
    <property type="molecule type" value="Genomic_DNA"/>
</dbReference>
<keyword evidence="1" id="KW-1133">Transmembrane helix</keyword>
<dbReference type="AlphaFoldDB" id="A0A4R8GXU4"/>
<dbReference type="STRING" id="926561.GCA_000379025_02104"/>
<dbReference type="PANTHER" id="PTHR20992:SF9">
    <property type="entry name" value="AT15442P-RELATED"/>
    <property type="match status" value="1"/>
</dbReference>
<dbReference type="Proteomes" id="UP000295832">
    <property type="component" value="Unassembled WGS sequence"/>
</dbReference>